<name>A0AAF3JAK5_9BILA</name>
<keyword evidence="1" id="KW-1185">Reference proteome</keyword>
<proteinExistence type="predicted"/>
<dbReference type="AlphaFoldDB" id="A0AAF3JAK5"/>
<evidence type="ECO:0000313" key="2">
    <source>
        <dbReference type="WBParaSite" id="MBELARI_LOCUS692"/>
    </source>
</evidence>
<protein>
    <submittedName>
        <fullName evidence="2">Uncharacterized protein</fullName>
    </submittedName>
</protein>
<evidence type="ECO:0000313" key="1">
    <source>
        <dbReference type="Proteomes" id="UP000887575"/>
    </source>
</evidence>
<accession>A0AAF3JAK5</accession>
<dbReference type="Proteomes" id="UP000887575">
    <property type="component" value="Unassembled WGS sequence"/>
</dbReference>
<dbReference type="WBParaSite" id="MBELARI_LOCUS692">
    <property type="protein sequence ID" value="MBELARI_LOCUS692"/>
    <property type="gene ID" value="MBELARI_LOCUS692"/>
</dbReference>
<organism evidence="1 2">
    <name type="scientific">Mesorhabditis belari</name>
    <dbReference type="NCBI Taxonomy" id="2138241"/>
    <lineage>
        <taxon>Eukaryota</taxon>
        <taxon>Metazoa</taxon>
        <taxon>Ecdysozoa</taxon>
        <taxon>Nematoda</taxon>
        <taxon>Chromadorea</taxon>
        <taxon>Rhabditida</taxon>
        <taxon>Rhabditina</taxon>
        <taxon>Rhabditomorpha</taxon>
        <taxon>Rhabditoidea</taxon>
        <taxon>Rhabditidae</taxon>
        <taxon>Mesorhabditinae</taxon>
        <taxon>Mesorhabditis</taxon>
    </lineage>
</organism>
<reference evidence="2" key="1">
    <citation type="submission" date="2024-02" db="UniProtKB">
        <authorList>
            <consortium name="WormBaseParasite"/>
        </authorList>
    </citation>
    <scope>IDENTIFICATION</scope>
</reference>
<sequence length="285" mass="32948">MGRSKSVAGPQKVDDFFDHYRKNEKLQHADVGVQFLPLKFEINTGSKEFDGAGASDPSYMPGNRIQATEPGSFPHIRRQTFEQIGNTLHIHNAEARAAGVYFCYDDTAINLVRYFYILHAMTPINQVKHIYLLAWRSYFYHVQSLSTRSRFKWEDQNKNEKLQHADVRVQFLPFKLQFHTRSGQFEGSGDSEPSYMPGNRIQATENGSLPHIRPQTFEYIGNTLHFHNAQARAAGVYFCYEDTAINLVRYFYILHAMTPINRVNWMDDANLKNRLQLSPDMGKMN</sequence>